<dbReference type="AlphaFoldDB" id="A0AAD9QAW2"/>
<evidence type="ECO:0000256" key="2">
    <source>
        <dbReference type="ARBA" id="ARBA00022741"/>
    </source>
</evidence>
<name>A0AAD9QAW2_ACRCE</name>
<dbReference type="Proteomes" id="UP001249851">
    <property type="component" value="Unassembled WGS sequence"/>
</dbReference>
<proteinExistence type="predicted"/>
<evidence type="ECO:0000259" key="3">
    <source>
        <dbReference type="PROSITE" id="PS51424"/>
    </source>
</evidence>
<dbReference type="GO" id="GO:0000166">
    <property type="term" value="F:nucleotide binding"/>
    <property type="evidence" value="ECO:0007669"/>
    <property type="project" value="UniProtKB-KW"/>
</dbReference>
<keyword evidence="4" id="KW-0808">Transferase</keyword>
<dbReference type="PANTHER" id="PTHR47508:SF1">
    <property type="entry name" value="NON-SPECIFIC SERINE_THREONINE PROTEIN KINASE"/>
    <property type="match status" value="1"/>
</dbReference>
<keyword evidence="4" id="KW-0418">Kinase</keyword>
<dbReference type="PROSITE" id="PS51424">
    <property type="entry name" value="ROC"/>
    <property type="match status" value="1"/>
</dbReference>
<gene>
    <name evidence="4" type="ORF">P5673_019903</name>
</gene>
<evidence type="ECO:0000313" key="5">
    <source>
        <dbReference type="Proteomes" id="UP001249851"/>
    </source>
</evidence>
<dbReference type="Gene3D" id="3.40.50.300">
    <property type="entry name" value="P-loop containing nucleotide triphosphate hydrolases"/>
    <property type="match status" value="2"/>
</dbReference>
<reference evidence="4" key="2">
    <citation type="journal article" date="2023" name="Science">
        <title>Genomic signatures of disease resistance in endangered staghorn corals.</title>
        <authorList>
            <person name="Vollmer S.V."/>
            <person name="Selwyn J.D."/>
            <person name="Despard B.A."/>
            <person name="Roesel C.L."/>
        </authorList>
    </citation>
    <scope>NUCLEOTIDE SEQUENCE</scope>
    <source>
        <strain evidence="4">K2</strain>
    </source>
</reference>
<dbReference type="GO" id="GO:0016301">
    <property type="term" value="F:kinase activity"/>
    <property type="evidence" value="ECO:0007669"/>
    <property type="project" value="UniProtKB-KW"/>
</dbReference>
<dbReference type="SUPFAM" id="SSF52540">
    <property type="entry name" value="P-loop containing nucleoside triphosphate hydrolases"/>
    <property type="match status" value="1"/>
</dbReference>
<dbReference type="InterPro" id="IPR020859">
    <property type="entry name" value="ROC"/>
</dbReference>
<dbReference type="EMBL" id="JARQWQ010000047">
    <property type="protein sequence ID" value="KAK2557918.1"/>
    <property type="molecule type" value="Genomic_DNA"/>
</dbReference>
<evidence type="ECO:0000313" key="4">
    <source>
        <dbReference type="EMBL" id="KAK2557918.1"/>
    </source>
</evidence>
<organism evidence="4 5">
    <name type="scientific">Acropora cervicornis</name>
    <name type="common">Staghorn coral</name>
    <dbReference type="NCBI Taxonomy" id="6130"/>
    <lineage>
        <taxon>Eukaryota</taxon>
        <taxon>Metazoa</taxon>
        <taxon>Cnidaria</taxon>
        <taxon>Anthozoa</taxon>
        <taxon>Hexacorallia</taxon>
        <taxon>Scleractinia</taxon>
        <taxon>Astrocoeniina</taxon>
        <taxon>Acroporidae</taxon>
        <taxon>Acropora</taxon>
    </lineage>
</organism>
<dbReference type="PANTHER" id="PTHR47508">
    <property type="entry name" value="SAM DOMAIN-CONTAINING PROTEIN-RELATED"/>
    <property type="match status" value="1"/>
</dbReference>
<comment type="caution">
    <text evidence="4">The sequence shown here is derived from an EMBL/GenBank/DDBJ whole genome shotgun (WGS) entry which is preliminary data.</text>
</comment>
<dbReference type="Pfam" id="PF08477">
    <property type="entry name" value="Roc"/>
    <property type="match status" value="1"/>
</dbReference>
<protein>
    <submittedName>
        <fullName evidence="4">Serine/threonine-protein kinase roco5</fullName>
    </submittedName>
</protein>
<keyword evidence="2" id="KW-0547">Nucleotide-binding</keyword>
<evidence type="ECO:0000256" key="1">
    <source>
        <dbReference type="ARBA" id="ARBA00022737"/>
    </source>
</evidence>
<keyword evidence="1" id="KW-0677">Repeat</keyword>
<reference evidence="4" key="1">
    <citation type="journal article" date="2023" name="G3 (Bethesda)">
        <title>Whole genome assembly and annotation of the endangered Caribbean coral Acropora cervicornis.</title>
        <authorList>
            <person name="Selwyn J.D."/>
            <person name="Vollmer S.V."/>
        </authorList>
    </citation>
    <scope>NUCLEOTIDE SEQUENCE</scope>
    <source>
        <strain evidence="4">K2</strain>
    </source>
</reference>
<accession>A0AAD9QAW2</accession>
<sequence>MWKKITPLEINLRGPRALEAYNKALTEGKTRLKRIPIMLIGQDRSGKTSLKKSLQGLRFNPEENSTDGIDVDPSYFKVTTEIWKAGKRDEAGNKEEMAISFEHRVARVVFENLREQESISEAKIVDKEKVLETSPAISTKAHSVSESNEILENPTELSPAINPDQVGLSADSFSTTQIETVEGYADSSNLTGVAHADGGSDVFQATDNYQTETKARGNVSSEMIPKEIETLIRALGDRVDKMESEDYLYSVLWDFAGESVYYETHQLFLTSRAVYLLVYDLSRDPDEIAQAAVETQGMFKKIKEKSCTKTTLTI</sequence>
<dbReference type="InterPro" id="IPR027417">
    <property type="entry name" value="P-loop_NTPase"/>
</dbReference>
<keyword evidence="5" id="KW-1185">Reference proteome</keyword>
<feature type="domain" description="Roc" evidence="3">
    <location>
        <begin position="28"/>
        <end position="314"/>
    </location>
</feature>